<keyword evidence="3" id="KW-1185">Reference proteome</keyword>
<dbReference type="GO" id="GO:0016810">
    <property type="term" value="F:hydrolase activity, acting on carbon-nitrogen (but not peptide) bonds"/>
    <property type="evidence" value="ECO:0007669"/>
    <property type="project" value="InterPro"/>
</dbReference>
<dbReference type="EMBL" id="FNRA01000022">
    <property type="protein sequence ID" value="SEB21813.1"/>
    <property type="molecule type" value="Genomic_DNA"/>
</dbReference>
<name>A0A1H4HJ13_9SPHI</name>
<dbReference type="Proteomes" id="UP000198850">
    <property type="component" value="Unassembled WGS sequence"/>
</dbReference>
<evidence type="ECO:0008006" key="4">
    <source>
        <dbReference type="Google" id="ProtNLM"/>
    </source>
</evidence>
<proteinExistence type="predicted"/>
<feature type="chain" id="PRO_5011725461" description="Amidohydrolase family protein" evidence="1">
    <location>
        <begin position="20"/>
        <end position="210"/>
    </location>
</feature>
<evidence type="ECO:0000256" key="1">
    <source>
        <dbReference type="SAM" id="SignalP"/>
    </source>
</evidence>
<organism evidence="2 3">
    <name type="scientific">Pedobacter hartonius</name>
    <dbReference type="NCBI Taxonomy" id="425514"/>
    <lineage>
        <taxon>Bacteria</taxon>
        <taxon>Pseudomonadati</taxon>
        <taxon>Bacteroidota</taxon>
        <taxon>Sphingobacteriia</taxon>
        <taxon>Sphingobacteriales</taxon>
        <taxon>Sphingobacteriaceae</taxon>
        <taxon>Pedobacter</taxon>
    </lineage>
</organism>
<dbReference type="RefSeq" id="WP_245735423.1">
    <property type="nucleotide sequence ID" value="NZ_FNRA01000022.1"/>
</dbReference>
<sequence length="210" mass="22592">MMKTLFTLALVFSATFLFGQQTYPVNGSYDTRPGLFAFTNATIVVNANQTISNGTLLVKGQTIQSLGAGITIPAGYVVTDLKGKFIYPSLIDPFTTYGVPEPAGATAGGFGSRQSIFVSTKKGSYNWNEAIRPETEVRTVFTIDAKKADELRKAGFGSVNTLNHDGIARGTSAAVSLSDERERTRSSLKTRLPPITPLTRAVHKTTTLPH</sequence>
<dbReference type="AlphaFoldDB" id="A0A1H4HJ13"/>
<dbReference type="InterPro" id="IPR011059">
    <property type="entry name" value="Metal-dep_hydrolase_composite"/>
</dbReference>
<evidence type="ECO:0000313" key="3">
    <source>
        <dbReference type="Proteomes" id="UP000198850"/>
    </source>
</evidence>
<evidence type="ECO:0000313" key="2">
    <source>
        <dbReference type="EMBL" id="SEB21813.1"/>
    </source>
</evidence>
<protein>
    <recommendedName>
        <fullName evidence="4">Amidohydrolase family protein</fullName>
    </recommendedName>
</protein>
<feature type="signal peptide" evidence="1">
    <location>
        <begin position="1"/>
        <end position="19"/>
    </location>
</feature>
<keyword evidence="1" id="KW-0732">Signal</keyword>
<dbReference type="Gene3D" id="3.20.20.140">
    <property type="entry name" value="Metal-dependent hydrolases"/>
    <property type="match status" value="1"/>
</dbReference>
<dbReference type="SUPFAM" id="SSF51338">
    <property type="entry name" value="Composite domain of metallo-dependent hydrolases"/>
    <property type="match status" value="1"/>
</dbReference>
<gene>
    <name evidence="2" type="ORF">SAMN05443550_12214</name>
</gene>
<dbReference type="Gene3D" id="2.30.40.10">
    <property type="entry name" value="Urease, subunit C, domain 1"/>
    <property type="match status" value="1"/>
</dbReference>
<accession>A0A1H4HJ13</accession>
<dbReference type="STRING" id="425514.SAMN05443550_12214"/>
<reference evidence="2 3" key="1">
    <citation type="submission" date="2016-10" db="EMBL/GenBank/DDBJ databases">
        <authorList>
            <person name="de Groot N.N."/>
        </authorList>
    </citation>
    <scope>NUCLEOTIDE SEQUENCE [LARGE SCALE GENOMIC DNA]</scope>
    <source>
        <strain evidence="2 3">DSM 19033</strain>
    </source>
</reference>